<keyword evidence="2" id="KW-0732">Signal</keyword>
<dbReference type="RefSeq" id="WP_173767707.1">
    <property type="nucleotide sequence ID" value="NZ_CP048836.1"/>
</dbReference>
<dbReference type="KEGG" id="azq:G3580_17595"/>
<evidence type="ECO:0000256" key="2">
    <source>
        <dbReference type="SAM" id="SignalP"/>
    </source>
</evidence>
<protein>
    <recommendedName>
        <fullName evidence="5">DUF4398 domain-containing protein</fullName>
    </recommendedName>
</protein>
<evidence type="ECO:0008006" key="5">
    <source>
        <dbReference type="Google" id="ProtNLM"/>
    </source>
</evidence>
<reference evidence="3 4" key="1">
    <citation type="submission" date="2020-02" db="EMBL/GenBank/DDBJ databases">
        <title>Nitrogenibacter mangrovi gen. nov., sp. nov. isolated from mangrove sediment, a denitrifying betaproteobacterium.</title>
        <authorList>
            <person name="Liao H."/>
            <person name="Tian Y."/>
        </authorList>
    </citation>
    <scope>NUCLEOTIDE SEQUENCE [LARGE SCALE GENOMIC DNA]</scope>
    <source>
        <strain evidence="3 4">M9-3-2</strain>
    </source>
</reference>
<evidence type="ECO:0000313" key="4">
    <source>
        <dbReference type="Proteomes" id="UP000501991"/>
    </source>
</evidence>
<dbReference type="Proteomes" id="UP000501991">
    <property type="component" value="Chromosome"/>
</dbReference>
<keyword evidence="4" id="KW-1185">Reference proteome</keyword>
<sequence length="129" mass="14314">MAFPLRSLCLTTCLAASFGTLAQQDSSAELRAQAKAIRDAAEATYRQTSYHCYDKFLVNACLEDAKLVHINQVKEARRLEARANRIDRGKRIKAMEARLRKVENRPEAATVTPVASPTTPAPRPADTEQ</sequence>
<proteinExistence type="predicted"/>
<feature type="region of interest" description="Disordered" evidence="1">
    <location>
        <begin position="101"/>
        <end position="129"/>
    </location>
</feature>
<evidence type="ECO:0000313" key="3">
    <source>
        <dbReference type="EMBL" id="QID19272.1"/>
    </source>
</evidence>
<name>A0A6C1B6C0_9RHOO</name>
<evidence type="ECO:0000256" key="1">
    <source>
        <dbReference type="SAM" id="MobiDB-lite"/>
    </source>
</evidence>
<feature type="signal peptide" evidence="2">
    <location>
        <begin position="1"/>
        <end position="22"/>
    </location>
</feature>
<organism evidence="3 4">
    <name type="scientific">Nitrogeniibacter mangrovi</name>
    <dbReference type="NCBI Taxonomy" id="2016596"/>
    <lineage>
        <taxon>Bacteria</taxon>
        <taxon>Pseudomonadati</taxon>
        <taxon>Pseudomonadota</taxon>
        <taxon>Betaproteobacteria</taxon>
        <taxon>Rhodocyclales</taxon>
        <taxon>Zoogloeaceae</taxon>
        <taxon>Nitrogeniibacter</taxon>
    </lineage>
</organism>
<feature type="chain" id="PRO_5025670281" description="DUF4398 domain-containing protein" evidence="2">
    <location>
        <begin position="23"/>
        <end position="129"/>
    </location>
</feature>
<feature type="compositionally biased region" description="Low complexity" evidence="1">
    <location>
        <begin position="108"/>
        <end position="118"/>
    </location>
</feature>
<dbReference type="EMBL" id="CP048836">
    <property type="protein sequence ID" value="QID19272.1"/>
    <property type="molecule type" value="Genomic_DNA"/>
</dbReference>
<gene>
    <name evidence="3" type="ORF">G3580_17595</name>
</gene>
<accession>A0A6C1B6C0</accession>
<dbReference type="AlphaFoldDB" id="A0A6C1B6C0"/>